<dbReference type="AlphaFoldDB" id="A0A1B6G8H5"/>
<keyword evidence="1" id="KW-0472">Membrane</keyword>
<sequence>MRDFPVQLFLSRTELLVQQLIRHLQGRMFQRFDVSHTKHGLYQNTNIHMEKRTKCKKIVVSTQYFMLHILKFLTDVQNSQLYNYSVLVPLFNFSLFTFHPFYIPIGPSH</sequence>
<keyword evidence="1" id="KW-1133">Transmembrane helix</keyword>
<keyword evidence="1" id="KW-0812">Transmembrane</keyword>
<feature type="transmembrane region" description="Helical" evidence="1">
    <location>
        <begin position="81"/>
        <end position="103"/>
    </location>
</feature>
<gene>
    <name evidence="2" type="ORF">g.13600</name>
</gene>
<dbReference type="EMBL" id="GECZ01011032">
    <property type="protein sequence ID" value="JAS58737.1"/>
    <property type="molecule type" value="Transcribed_RNA"/>
</dbReference>
<protein>
    <submittedName>
        <fullName evidence="2">Uncharacterized protein</fullName>
    </submittedName>
</protein>
<reference evidence="2" key="1">
    <citation type="submission" date="2015-11" db="EMBL/GenBank/DDBJ databases">
        <title>De novo transcriptome assembly of four potential Pierce s Disease insect vectors from Arizona vineyards.</title>
        <authorList>
            <person name="Tassone E.E."/>
        </authorList>
    </citation>
    <scope>NUCLEOTIDE SEQUENCE</scope>
</reference>
<proteinExistence type="predicted"/>
<evidence type="ECO:0000256" key="1">
    <source>
        <dbReference type="SAM" id="Phobius"/>
    </source>
</evidence>
<evidence type="ECO:0000313" key="2">
    <source>
        <dbReference type="EMBL" id="JAS58737.1"/>
    </source>
</evidence>
<organism evidence="2">
    <name type="scientific">Cuerna arida</name>
    <dbReference type="NCBI Taxonomy" id="1464854"/>
    <lineage>
        <taxon>Eukaryota</taxon>
        <taxon>Metazoa</taxon>
        <taxon>Ecdysozoa</taxon>
        <taxon>Arthropoda</taxon>
        <taxon>Hexapoda</taxon>
        <taxon>Insecta</taxon>
        <taxon>Pterygota</taxon>
        <taxon>Neoptera</taxon>
        <taxon>Paraneoptera</taxon>
        <taxon>Hemiptera</taxon>
        <taxon>Auchenorrhyncha</taxon>
        <taxon>Membracoidea</taxon>
        <taxon>Cicadellidae</taxon>
        <taxon>Cicadellinae</taxon>
        <taxon>Proconiini</taxon>
        <taxon>Cuerna</taxon>
    </lineage>
</organism>
<accession>A0A1B6G8H5</accession>
<name>A0A1B6G8H5_9HEMI</name>